<dbReference type="GO" id="GO:0031047">
    <property type="term" value="P:regulatory ncRNA-mediated gene silencing"/>
    <property type="evidence" value="ECO:0007669"/>
    <property type="project" value="UniProtKB-KW"/>
</dbReference>
<keyword evidence="6" id="KW-0943">RNA-mediated gene silencing</keyword>
<name>A0A9P8A0L2_MORAP</name>
<feature type="compositionally biased region" description="Acidic residues" evidence="7">
    <location>
        <begin position="432"/>
        <end position="448"/>
    </location>
</feature>
<evidence type="ECO:0000256" key="2">
    <source>
        <dbReference type="ARBA" id="ARBA00022490"/>
    </source>
</evidence>
<dbReference type="EMBL" id="JAIFTL010000164">
    <property type="protein sequence ID" value="KAG9322128.1"/>
    <property type="molecule type" value="Genomic_DNA"/>
</dbReference>
<feature type="region of interest" description="Disordered" evidence="7">
    <location>
        <begin position="416"/>
        <end position="486"/>
    </location>
</feature>
<dbReference type="PROSITE" id="PS50800">
    <property type="entry name" value="SAP"/>
    <property type="match status" value="1"/>
</dbReference>
<reference evidence="9" key="1">
    <citation type="submission" date="2021-07" db="EMBL/GenBank/DDBJ databases">
        <title>Draft genome of Mortierella alpina, strain LL118, isolated from an aspen leaf litter sample.</title>
        <authorList>
            <person name="Yang S."/>
            <person name="Vinatzer B.A."/>
        </authorList>
    </citation>
    <scope>NUCLEOTIDE SEQUENCE</scope>
    <source>
        <strain evidence="9">LL118</strain>
    </source>
</reference>
<evidence type="ECO:0000313" key="10">
    <source>
        <dbReference type="Proteomes" id="UP000717515"/>
    </source>
</evidence>
<gene>
    <name evidence="9" type="ORF">KVV02_008380</name>
</gene>
<dbReference type="InterPro" id="IPR047201">
    <property type="entry name" value="ERI-1_3'hExo-like"/>
</dbReference>
<dbReference type="SMART" id="SM00479">
    <property type="entry name" value="EXOIII"/>
    <property type="match status" value="1"/>
</dbReference>
<evidence type="ECO:0000256" key="7">
    <source>
        <dbReference type="SAM" id="MobiDB-lite"/>
    </source>
</evidence>
<comment type="subcellular location">
    <subcellularLocation>
        <location evidence="1">Cytoplasm</location>
    </subcellularLocation>
</comment>
<feature type="domain" description="SAP" evidence="8">
    <location>
        <begin position="1"/>
        <end position="33"/>
    </location>
</feature>
<keyword evidence="3" id="KW-0540">Nuclease</keyword>
<organism evidence="9 10">
    <name type="scientific">Mortierella alpina</name>
    <name type="common">Oleaginous fungus</name>
    <name type="synonym">Mortierella renispora</name>
    <dbReference type="NCBI Taxonomy" id="64518"/>
    <lineage>
        <taxon>Eukaryota</taxon>
        <taxon>Fungi</taxon>
        <taxon>Fungi incertae sedis</taxon>
        <taxon>Mucoromycota</taxon>
        <taxon>Mortierellomycotina</taxon>
        <taxon>Mortierellomycetes</taxon>
        <taxon>Mortierellales</taxon>
        <taxon>Mortierellaceae</taxon>
        <taxon>Mortierella</taxon>
    </lineage>
</organism>
<feature type="compositionally biased region" description="Acidic residues" evidence="7">
    <location>
        <begin position="56"/>
        <end position="66"/>
    </location>
</feature>
<evidence type="ECO:0000256" key="5">
    <source>
        <dbReference type="ARBA" id="ARBA00022839"/>
    </source>
</evidence>
<feature type="compositionally biased region" description="Polar residues" evidence="7">
    <location>
        <begin position="39"/>
        <end position="48"/>
    </location>
</feature>
<evidence type="ECO:0000313" key="9">
    <source>
        <dbReference type="EMBL" id="KAG9322128.1"/>
    </source>
</evidence>
<evidence type="ECO:0000256" key="6">
    <source>
        <dbReference type="ARBA" id="ARBA00023158"/>
    </source>
</evidence>
<feature type="compositionally biased region" description="Polar residues" evidence="7">
    <location>
        <begin position="196"/>
        <end position="205"/>
    </location>
</feature>
<dbReference type="InterPro" id="IPR036361">
    <property type="entry name" value="SAP_dom_sf"/>
</dbReference>
<dbReference type="SUPFAM" id="SSF53098">
    <property type="entry name" value="Ribonuclease H-like"/>
    <property type="match status" value="1"/>
</dbReference>
<sequence>MTTVDNIREQLRQLELDTRGNKSTIKARLRKYLKKDPNQSESCATSGQAKAKDTDENGSADPDPEETQVRGDRENTQEPTKDLDEAPRKPLHMNSRYDYYLCFDVEATCEKGFSFEFPNEVIEFPVVLLDGSTFEVVDEFHSYVRPTNRPILSDFCIELTGITQQTIDEAPTFTEVLSLFEDWLTEHNIILGEYTPPNNADSTGHNSNNKKSRKNKSKKGKKNNSNNNPFQHPQSAAAINDFSYGATFCFVTDGPFDIRDFIGKQCLHSGIPRPSYFAQSYLDIRTLFRIYFDLTHWMNLAGMLKFLGETFEGRQHSGICDARMVGLIARRLANGFSYEQDDDDDDINTSASAAAVFREENKPYIATQWSDTKLQKLKAGCVLKANRSTNQTFVKMMPFQRLAKLEALPALVAAGAAMPPPQPKNPSKREDVGDDDDNGDDGQVDQDADCFRGETSSSSRRNRSSPPLSKISSAESSPRISPSKAASFVQESMFAALMSDSV</sequence>
<evidence type="ECO:0000259" key="8">
    <source>
        <dbReference type="PROSITE" id="PS50800"/>
    </source>
</evidence>
<keyword evidence="4" id="KW-0378">Hydrolase</keyword>
<dbReference type="AlphaFoldDB" id="A0A9P8A0L2"/>
<dbReference type="Proteomes" id="UP000717515">
    <property type="component" value="Unassembled WGS sequence"/>
</dbReference>
<feature type="region of interest" description="Disordered" evidence="7">
    <location>
        <begin position="31"/>
        <end position="89"/>
    </location>
</feature>
<dbReference type="Gene3D" id="3.30.420.10">
    <property type="entry name" value="Ribonuclease H-like superfamily/Ribonuclease H"/>
    <property type="match status" value="1"/>
</dbReference>
<dbReference type="PANTHER" id="PTHR23044">
    <property type="entry name" value="3'-5' EXONUCLEASE ERI1-RELATED"/>
    <property type="match status" value="1"/>
</dbReference>
<feature type="compositionally biased region" description="Low complexity" evidence="7">
    <location>
        <begin position="469"/>
        <end position="484"/>
    </location>
</feature>
<dbReference type="GO" id="GO:0003676">
    <property type="term" value="F:nucleic acid binding"/>
    <property type="evidence" value="ECO:0007669"/>
    <property type="project" value="InterPro"/>
</dbReference>
<evidence type="ECO:0000256" key="1">
    <source>
        <dbReference type="ARBA" id="ARBA00004496"/>
    </source>
</evidence>
<dbReference type="InterPro" id="IPR013520">
    <property type="entry name" value="Ribonucl_H"/>
</dbReference>
<keyword evidence="5" id="KW-0269">Exonuclease</keyword>
<dbReference type="CDD" id="cd06133">
    <property type="entry name" value="ERI-1_3'hExo_like"/>
    <property type="match status" value="1"/>
</dbReference>
<accession>A0A9P8A0L2</accession>
<comment type="caution">
    <text evidence="9">The sequence shown here is derived from an EMBL/GenBank/DDBJ whole genome shotgun (WGS) entry which is preliminary data.</text>
</comment>
<dbReference type="Gene3D" id="1.10.720.30">
    <property type="entry name" value="SAP domain"/>
    <property type="match status" value="1"/>
</dbReference>
<feature type="compositionally biased region" description="Basic and acidic residues" evidence="7">
    <location>
        <begin position="67"/>
        <end position="88"/>
    </location>
</feature>
<protein>
    <recommendedName>
        <fullName evidence="8">SAP domain-containing protein</fullName>
    </recommendedName>
</protein>
<feature type="region of interest" description="Disordered" evidence="7">
    <location>
        <begin position="195"/>
        <end position="232"/>
    </location>
</feature>
<dbReference type="GO" id="GO:0000175">
    <property type="term" value="F:3'-5'-RNA exonuclease activity"/>
    <property type="evidence" value="ECO:0007669"/>
    <property type="project" value="InterPro"/>
</dbReference>
<dbReference type="Pfam" id="PF00929">
    <property type="entry name" value="RNase_T"/>
    <property type="match status" value="1"/>
</dbReference>
<dbReference type="InterPro" id="IPR003034">
    <property type="entry name" value="SAP_dom"/>
</dbReference>
<dbReference type="InterPro" id="IPR012337">
    <property type="entry name" value="RNaseH-like_sf"/>
</dbReference>
<feature type="region of interest" description="Disordered" evidence="7">
    <location>
        <begin position="1"/>
        <end position="20"/>
    </location>
</feature>
<evidence type="ECO:0000256" key="3">
    <source>
        <dbReference type="ARBA" id="ARBA00022722"/>
    </source>
</evidence>
<dbReference type="InterPro" id="IPR036397">
    <property type="entry name" value="RNaseH_sf"/>
</dbReference>
<evidence type="ECO:0000256" key="4">
    <source>
        <dbReference type="ARBA" id="ARBA00022801"/>
    </source>
</evidence>
<proteinExistence type="predicted"/>
<dbReference type="InterPro" id="IPR051274">
    <property type="entry name" value="3-5_Exoribonuclease"/>
</dbReference>
<dbReference type="PANTHER" id="PTHR23044:SF61">
    <property type="entry name" value="3'-5' EXORIBONUCLEASE 1-RELATED"/>
    <property type="match status" value="1"/>
</dbReference>
<feature type="compositionally biased region" description="Basic residues" evidence="7">
    <location>
        <begin position="208"/>
        <end position="222"/>
    </location>
</feature>
<dbReference type="GO" id="GO:0005737">
    <property type="term" value="C:cytoplasm"/>
    <property type="evidence" value="ECO:0007669"/>
    <property type="project" value="UniProtKB-SubCell"/>
</dbReference>
<keyword evidence="2" id="KW-0963">Cytoplasm</keyword>